<keyword evidence="2 5" id="KW-0812">Transmembrane</keyword>
<evidence type="ECO:0000256" key="1">
    <source>
        <dbReference type="ARBA" id="ARBA00022475"/>
    </source>
</evidence>
<feature type="transmembrane region" description="Helical" evidence="5">
    <location>
        <begin position="44"/>
        <end position="60"/>
    </location>
</feature>
<evidence type="ECO:0000256" key="2">
    <source>
        <dbReference type="ARBA" id="ARBA00022692"/>
    </source>
</evidence>
<evidence type="ECO:0000313" key="8">
    <source>
        <dbReference type="Proteomes" id="UP001589943"/>
    </source>
</evidence>
<dbReference type="RefSeq" id="WP_379479539.1">
    <property type="nucleotide sequence ID" value="NZ_JBHLTL010000001.1"/>
</dbReference>
<feature type="domain" description="Lipopolysaccharide assembly protein A" evidence="6">
    <location>
        <begin position="23"/>
        <end position="81"/>
    </location>
</feature>
<evidence type="ECO:0000259" key="6">
    <source>
        <dbReference type="Pfam" id="PF06305"/>
    </source>
</evidence>
<dbReference type="Pfam" id="PF06305">
    <property type="entry name" value="LapA_dom"/>
    <property type="match status" value="1"/>
</dbReference>
<dbReference type="Proteomes" id="UP001589943">
    <property type="component" value="Unassembled WGS sequence"/>
</dbReference>
<dbReference type="EMBL" id="JBHLTL010000001">
    <property type="protein sequence ID" value="MFC0588025.1"/>
    <property type="molecule type" value="Genomic_DNA"/>
</dbReference>
<organism evidence="7 8">
    <name type="scientific">Novosphingobium aquiterrae</name>
    <dbReference type="NCBI Taxonomy" id="624388"/>
    <lineage>
        <taxon>Bacteria</taxon>
        <taxon>Pseudomonadati</taxon>
        <taxon>Pseudomonadota</taxon>
        <taxon>Alphaproteobacteria</taxon>
        <taxon>Sphingomonadales</taxon>
        <taxon>Sphingomonadaceae</taxon>
        <taxon>Novosphingobium</taxon>
    </lineage>
</organism>
<reference evidence="7 8" key="1">
    <citation type="submission" date="2024-09" db="EMBL/GenBank/DDBJ databases">
        <authorList>
            <person name="Sun Q."/>
            <person name="Mori K."/>
        </authorList>
    </citation>
    <scope>NUCLEOTIDE SEQUENCE [LARGE SCALE GENOMIC DNA]</scope>
    <source>
        <strain evidence="7 8">NCAIM B.02537</strain>
    </source>
</reference>
<protein>
    <submittedName>
        <fullName evidence="7">LapA family protein</fullName>
    </submittedName>
</protein>
<accession>A0ABV6PDW8</accession>
<gene>
    <name evidence="7" type="ORF">ACFFF7_01215</name>
</gene>
<evidence type="ECO:0000256" key="4">
    <source>
        <dbReference type="ARBA" id="ARBA00023136"/>
    </source>
</evidence>
<name>A0ABV6PDW8_9SPHN</name>
<comment type="caution">
    <text evidence="7">The sequence shown here is derived from an EMBL/GenBank/DDBJ whole genome shotgun (WGS) entry which is preliminary data.</text>
</comment>
<evidence type="ECO:0000256" key="3">
    <source>
        <dbReference type="ARBA" id="ARBA00022989"/>
    </source>
</evidence>
<sequence>MQIIRTIVWVLVLVALLLFSLNNWQVVSIKIWEGLILETKLPVLVMISFLMGLLPMWLLHKGTKWRANRRISALENSVRAASVSTPTMVGSATQLDAAAADQQSPGL</sequence>
<keyword evidence="3 5" id="KW-1133">Transmembrane helix</keyword>
<evidence type="ECO:0000313" key="7">
    <source>
        <dbReference type="EMBL" id="MFC0588025.1"/>
    </source>
</evidence>
<dbReference type="InterPro" id="IPR010445">
    <property type="entry name" value="LapA_dom"/>
</dbReference>
<keyword evidence="1" id="KW-1003">Cell membrane</keyword>
<proteinExistence type="predicted"/>
<keyword evidence="4 5" id="KW-0472">Membrane</keyword>
<evidence type="ECO:0000256" key="5">
    <source>
        <dbReference type="SAM" id="Phobius"/>
    </source>
</evidence>
<keyword evidence="8" id="KW-1185">Reference proteome</keyword>